<dbReference type="PROSITE" id="PS50156">
    <property type="entry name" value="SSD"/>
    <property type="match status" value="1"/>
</dbReference>
<accession>A0A6V7GWG8</accession>
<evidence type="ECO:0000256" key="2">
    <source>
        <dbReference type="ARBA" id="ARBA00004557"/>
    </source>
</evidence>
<dbReference type="InterPro" id="IPR001680">
    <property type="entry name" value="WD40_rpt"/>
</dbReference>
<name>A0A6V7GWG8_9HYME</name>
<dbReference type="EMBL" id="CAJDYZ010002256">
    <property type="protein sequence ID" value="CAD1469372.1"/>
    <property type="molecule type" value="Genomic_DNA"/>
</dbReference>
<comment type="function">
    <text evidence="19">Escort protein required for cholesterol as well as lipid homeostasis. Regulates export of the SCAP-SREBP complex from the endoplasmic reticulum to the Golgi upon low cholesterol, thereby regulating the processing of sterol regulatory element-binding proteins (SREBPs) SREBF1/SREBP1 and SREBF2/SREBP2. At high sterol concentrations, formation of a ternary complex with INSIG (INSIG1 or INSIG2) leads to mask the ER export signal in SCAP, promoting retention of the complex in the endoplasmic reticulum. Low sterol concentrations trigger release of INSIG, a conformational change in the SSD domain of SCAP, unmasking of the ER export signal, promoting recruitment into COPII-coated vesicles and transport of the SCAP-SREBP to the Golgi: in the Golgi, SREBPs are then processed, releasing the transcription factor fragment of SREBPs from the membrane, its import into the nucleus and up-regulation of LDLR, INSIG1 and the mevalonate pathway. Binds cholesterol via its SSD domain.</text>
</comment>
<gene>
    <name evidence="23" type="ORF">MHI_LOCUS123359</name>
</gene>
<evidence type="ECO:0000256" key="6">
    <source>
        <dbReference type="ARBA" id="ARBA00022548"/>
    </source>
</evidence>
<feature type="transmembrane region" description="Helical" evidence="21">
    <location>
        <begin position="679"/>
        <end position="700"/>
    </location>
</feature>
<keyword evidence="8 21" id="KW-0812">Transmembrane</keyword>
<dbReference type="SUPFAM" id="SSF50978">
    <property type="entry name" value="WD40 repeat-like"/>
    <property type="match status" value="1"/>
</dbReference>
<evidence type="ECO:0000313" key="24">
    <source>
        <dbReference type="Proteomes" id="UP000752696"/>
    </source>
</evidence>
<keyword evidence="10" id="KW-0256">Endoplasmic reticulum</keyword>
<sequence length="1377" mass="155680">VSLRVKLKPASALAEIYAGCVRVTTHLASNLFSRTVSLVLASVLLYSCDDMRLGTHTCYQGSLEVKCFVVYQIGWQGCIMPMACSAPLILLQLFHWQSRSYPLVNLPMPGNAPRTIINHTIVPENNTENSVFYVQQVVLRVGVIPWTEELTLMDAFRGPLYEVFNLLEIIQNYQHPETLKTLGQVCLHIEAVKKRSGKKSEVLPEYNCLVLSPANLWQRSIELYAQDTNLISTIYSYQNLQKGKISLAEIMFGMNLKETGIKRYPIRLRQRILQYAVTIYLKDYDPEFLKGLQHRLKSYYHLHQIESDNATYIPMDETLHIFYPGEFNYSDFFPLMMTFLALFFYVYFSVRKIELVKSKIGIAFSATITVISSLSMTVGVCFFFGLTVSLSRKEVFPYLVIIVGLENVLVLTKSVVSTPPHLDAKIRVAQALSKEGWSITKNLLTEVTILTIGLFTFVPAIQEFCIFAIVGLVNDFFLQMMLFSTILAIDIKRTELSNETSKFHLTNIPTTRKQQFTTTITNRKPNIFRSKSHPRLNGLSNGPTNVIASNTQNTHTFGKIPKRLRLVHFWARTRIFQRAFMVWMVVWISMIVYNSGIVEHVIHLSERLKPESDLDGYTVDRSQSSNNYFELNTMKPISIASAIIAPDHLNKQDDLTNNITDELNKLRPVEFPPWNRLSLYHWSSILSMYNISAAGGRIVILPTMKLSHAVNPQLAKQISNPNDVQHFQWQSFATVALDPLDFSDMEVPTRSESRGFNADAPFIPSSPMEIFLAAILCLISVIVVAYTMVVLYRCVCSRNYAEWRASWYQAEKAHDSATQLVLQALPLVLEGHTQEIECIATDGNTIASTCLAGHIKVWDATSGEQLVHVDRKQFFSNPHKNLNHTTPDMDELMSDYESGSPPSRGEMENTNSFGLYSTASAIHCRKSSSGLHNMHRGQNNNSKKYSMGKTLEYDYQTNEVNLERKKNYRKSLENAYDLPDLKPAINIKFSCMEQLQLRQNCEQGFDFGSQYKQLLEEHNKSIELQNSENLEQLCVPSVKLNSSSIVDSMTVNPDKIVQFSHVVSPIWCMDYQENLIVVGCANGSLEFWEGTTGKFKCLFDDGSRLGISAVKFIGSRVVAAKLNGSIDFLQLESYSEGQQIDWGFTSYRRTHVRTGSAGSPMDINNIMQTEEDLRCIKISSHKAHQQAITVLDSEGGRVLTGSQDHTLKVYRLEDQLPLYTLHGHCGPISCLFIDRMSPMTSGSGSQDGTCMYSIHAHDGTVAAITCSVSYVISIGTDERLCVWERFQGHLLHALPAHRSAYSLQLVMLTHHLLITSSQGSLVVWDVRTGEPVREVRLGHTDSCIFVKQMLALKDSVVCDFGRQLRVIRFPLVSDKLD</sequence>
<evidence type="ECO:0000259" key="22">
    <source>
        <dbReference type="PROSITE" id="PS50156"/>
    </source>
</evidence>
<keyword evidence="13" id="KW-0443">Lipid metabolism</keyword>
<evidence type="ECO:0000256" key="8">
    <source>
        <dbReference type="ARBA" id="ARBA00022692"/>
    </source>
</evidence>
<dbReference type="InterPro" id="IPR015943">
    <property type="entry name" value="WD40/YVTN_repeat-like_dom_sf"/>
</dbReference>
<evidence type="ECO:0000256" key="13">
    <source>
        <dbReference type="ARBA" id="ARBA00023098"/>
    </source>
</evidence>
<feature type="domain" description="SSD" evidence="22">
    <location>
        <begin position="331"/>
        <end position="489"/>
    </location>
</feature>
<evidence type="ECO:0000256" key="1">
    <source>
        <dbReference type="ARBA" id="ARBA00004477"/>
    </source>
</evidence>
<dbReference type="GO" id="GO:0000139">
    <property type="term" value="C:Golgi membrane"/>
    <property type="evidence" value="ECO:0007669"/>
    <property type="project" value="UniProtKB-SubCell"/>
</dbReference>
<dbReference type="InterPro" id="IPR030225">
    <property type="entry name" value="SCAP"/>
</dbReference>
<dbReference type="GO" id="GO:0045540">
    <property type="term" value="P:regulation of cholesterol biosynthetic process"/>
    <property type="evidence" value="ECO:0007669"/>
    <property type="project" value="TreeGrafter"/>
</dbReference>
<keyword evidence="18" id="KW-0753">Steroid metabolism</keyword>
<evidence type="ECO:0000256" key="7">
    <source>
        <dbReference type="ARBA" id="ARBA00022574"/>
    </source>
</evidence>
<evidence type="ECO:0000256" key="9">
    <source>
        <dbReference type="ARBA" id="ARBA00022737"/>
    </source>
</evidence>
<dbReference type="InterPro" id="IPR057042">
    <property type="entry name" value="Beta-prop_SCAP"/>
</dbReference>
<evidence type="ECO:0000313" key="23">
    <source>
        <dbReference type="EMBL" id="CAD1469372.1"/>
    </source>
</evidence>
<dbReference type="GO" id="GO:0012507">
    <property type="term" value="C:ER to Golgi transport vesicle membrane"/>
    <property type="evidence" value="ECO:0007669"/>
    <property type="project" value="UniProtKB-SubCell"/>
</dbReference>
<keyword evidence="9" id="KW-0677">Repeat</keyword>
<keyword evidence="11 21" id="KW-1133">Transmembrane helix</keyword>
<keyword evidence="16" id="KW-1207">Sterol metabolism</keyword>
<protein>
    <recommendedName>
        <fullName evidence="5">Sterol regulatory element-binding protein cleavage-activating protein</fullName>
    </recommendedName>
</protein>
<evidence type="ECO:0000256" key="12">
    <source>
        <dbReference type="ARBA" id="ARBA00023034"/>
    </source>
</evidence>
<evidence type="ECO:0000256" key="18">
    <source>
        <dbReference type="ARBA" id="ARBA00023221"/>
    </source>
</evidence>
<evidence type="ECO:0000256" key="4">
    <source>
        <dbReference type="ARBA" id="ARBA00007410"/>
    </source>
</evidence>
<dbReference type="SUPFAM" id="SSF82866">
    <property type="entry name" value="Multidrug efflux transporter AcrB transmembrane domain"/>
    <property type="match status" value="1"/>
</dbReference>
<evidence type="ECO:0000256" key="20">
    <source>
        <dbReference type="PROSITE-ProRule" id="PRU00221"/>
    </source>
</evidence>
<dbReference type="Pfam" id="PF24017">
    <property type="entry name" value="Beta-prop_SCAP"/>
    <property type="match status" value="1"/>
</dbReference>
<keyword evidence="24" id="KW-1185">Reference proteome</keyword>
<keyword evidence="7 20" id="KW-0853">WD repeat</keyword>
<dbReference type="GO" id="GO:0032936">
    <property type="term" value="C:SREBP-SCAP complex"/>
    <property type="evidence" value="ECO:0007669"/>
    <property type="project" value="TreeGrafter"/>
</dbReference>
<evidence type="ECO:0000256" key="14">
    <source>
        <dbReference type="ARBA" id="ARBA00023121"/>
    </source>
</evidence>
<dbReference type="InterPro" id="IPR057041">
    <property type="entry name" value="SCAP_N"/>
</dbReference>
<comment type="caution">
    <text evidence="23">The sequence shown here is derived from an EMBL/GenBank/DDBJ whole genome shotgun (WGS) entry which is preliminary data.</text>
</comment>
<evidence type="ECO:0000256" key="21">
    <source>
        <dbReference type="SAM" id="Phobius"/>
    </source>
</evidence>
<keyword evidence="17" id="KW-0325">Glycoprotein</keyword>
<dbReference type="Pfam" id="PF00400">
    <property type="entry name" value="WD40"/>
    <property type="match status" value="1"/>
</dbReference>
<evidence type="ECO:0000256" key="11">
    <source>
        <dbReference type="ARBA" id="ARBA00022989"/>
    </source>
</evidence>
<dbReference type="Pfam" id="PF12349">
    <property type="entry name" value="Sterol-sensing"/>
    <property type="match status" value="1"/>
</dbReference>
<comment type="subcellular location">
    <subcellularLocation>
        <location evidence="2">Cytoplasmic vesicle</location>
        <location evidence="2">COPII-coated vesicle membrane</location>
        <topology evidence="2">Multi-pass membrane protein</topology>
    </subcellularLocation>
    <subcellularLocation>
        <location evidence="1">Endoplasmic reticulum membrane</location>
        <topology evidence="1">Multi-pass membrane protein</topology>
    </subcellularLocation>
    <subcellularLocation>
        <location evidence="3">Golgi apparatus membrane</location>
        <topology evidence="3">Multi-pass membrane protein</topology>
    </subcellularLocation>
</comment>
<keyword evidence="15 21" id="KW-0472">Membrane</keyword>
<evidence type="ECO:0000256" key="19">
    <source>
        <dbReference type="ARBA" id="ARBA00045958"/>
    </source>
</evidence>
<dbReference type="PANTHER" id="PTHR46378">
    <property type="entry name" value="STEROL REGULATORY ELEMENT-BINDING PROTEIN CLEAVAGE-ACTIVATING PROTEIN"/>
    <property type="match status" value="1"/>
</dbReference>
<evidence type="ECO:0000256" key="16">
    <source>
        <dbReference type="ARBA" id="ARBA00023166"/>
    </source>
</evidence>
<feature type="transmembrane region" description="Helical" evidence="21">
    <location>
        <begin position="580"/>
        <end position="602"/>
    </location>
</feature>
<dbReference type="GO" id="GO:0008203">
    <property type="term" value="P:cholesterol metabolic process"/>
    <property type="evidence" value="ECO:0007669"/>
    <property type="project" value="UniProtKB-KW"/>
</dbReference>
<feature type="transmembrane region" description="Helical" evidence="21">
    <location>
        <begin position="362"/>
        <end position="389"/>
    </location>
</feature>
<evidence type="ECO:0000256" key="15">
    <source>
        <dbReference type="ARBA" id="ARBA00023136"/>
    </source>
</evidence>
<dbReference type="GO" id="GO:0032934">
    <property type="term" value="F:sterol binding"/>
    <property type="evidence" value="ECO:0007669"/>
    <property type="project" value="InterPro"/>
</dbReference>
<dbReference type="Gene3D" id="2.130.10.10">
    <property type="entry name" value="YVTN repeat-like/Quinoprotein amine dehydrogenase"/>
    <property type="match status" value="2"/>
</dbReference>
<evidence type="ECO:0000256" key="5">
    <source>
        <dbReference type="ARBA" id="ARBA00019541"/>
    </source>
</evidence>
<dbReference type="InterPro" id="IPR000731">
    <property type="entry name" value="SSD"/>
</dbReference>
<keyword evidence="6" id="KW-0153">Cholesterol metabolism</keyword>
<feature type="non-terminal residue" evidence="23">
    <location>
        <position position="1377"/>
    </location>
</feature>
<evidence type="ECO:0000256" key="3">
    <source>
        <dbReference type="ARBA" id="ARBA00004653"/>
    </source>
</evidence>
<dbReference type="PROSITE" id="PS50082">
    <property type="entry name" value="WD_REPEATS_2"/>
    <property type="match status" value="1"/>
</dbReference>
<dbReference type="Pfam" id="PF24006">
    <property type="entry name" value="SCAP_N"/>
    <property type="match status" value="1"/>
</dbReference>
<dbReference type="Proteomes" id="UP000752696">
    <property type="component" value="Unassembled WGS sequence"/>
</dbReference>
<organism evidence="23 24">
    <name type="scientific">Heterotrigona itama</name>
    <dbReference type="NCBI Taxonomy" id="395501"/>
    <lineage>
        <taxon>Eukaryota</taxon>
        <taxon>Metazoa</taxon>
        <taxon>Ecdysozoa</taxon>
        <taxon>Arthropoda</taxon>
        <taxon>Hexapoda</taxon>
        <taxon>Insecta</taxon>
        <taxon>Pterygota</taxon>
        <taxon>Neoptera</taxon>
        <taxon>Endopterygota</taxon>
        <taxon>Hymenoptera</taxon>
        <taxon>Apocrita</taxon>
        <taxon>Aculeata</taxon>
        <taxon>Apoidea</taxon>
        <taxon>Anthophila</taxon>
        <taxon>Apidae</taxon>
        <taxon>Heterotrigona</taxon>
    </lineage>
</organism>
<dbReference type="InterPro" id="IPR053958">
    <property type="entry name" value="HMGCR/SNAP/NPC1-like_SSD"/>
</dbReference>
<feature type="transmembrane region" description="Helical" evidence="21">
    <location>
        <begin position="467"/>
        <end position="489"/>
    </location>
</feature>
<feature type="transmembrane region" description="Helical" evidence="21">
    <location>
        <begin position="770"/>
        <end position="792"/>
    </location>
</feature>
<dbReference type="GO" id="GO:0032933">
    <property type="term" value="P:SREBP signaling pathway"/>
    <property type="evidence" value="ECO:0007669"/>
    <property type="project" value="InterPro"/>
</dbReference>
<reference evidence="23" key="1">
    <citation type="submission" date="2020-07" db="EMBL/GenBank/DDBJ databases">
        <authorList>
            <person name="Nazaruddin N."/>
        </authorList>
    </citation>
    <scope>NUCLEOTIDE SEQUENCE</scope>
</reference>
<dbReference type="GO" id="GO:0005789">
    <property type="term" value="C:endoplasmic reticulum membrane"/>
    <property type="evidence" value="ECO:0007669"/>
    <property type="project" value="UniProtKB-SubCell"/>
</dbReference>
<dbReference type="SMART" id="SM00320">
    <property type="entry name" value="WD40"/>
    <property type="match status" value="5"/>
</dbReference>
<evidence type="ECO:0000256" key="17">
    <source>
        <dbReference type="ARBA" id="ARBA00023180"/>
    </source>
</evidence>
<feature type="transmembrane region" description="Helical" evidence="21">
    <location>
        <begin position="443"/>
        <end position="461"/>
    </location>
</feature>
<feature type="transmembrane region" description="Helical" evidence="21">
    <location>
        <begin position="332"/>
        <end position="350"/>
    </location>
</feature>
<feature type="transmembrane region" description="Helical" evidence="21">
    <location>
        <begin position="395"/>
        <end position="416"/>
    </location>
</feature>
<dbReference type="PANTHER" id="PTHR46378:SF1">
    <property type="entry name" value="STEROL REGULATORY ELEMENT-BINDING PROTEIN CLEAVAGE-ACTIVATING PROTEIN"/>
    <property type="match status" value="1"/>
</dbReference>
<dbReference type="OrthoDB" id="361494at2759"/>
<proteinExistence type="inferred from homology"/>
<comment type="similarity">
    <text evidence="4">Belongs to the WD repeat SCAP family.</text>
</comment>
<keyword evidence="14" id="KW-0446">Lipid-binding</keyword>
<keyword evidence="12" id="KW-0333">Golgi apparatus</keyword>
<dbReference type="InterPro" id="IPR036322">
    <property type="entry name" value="WD40_repeat_dom_sf"/>
</dbReference>
<evidence type="ECO:0000256" key="10">
    <source>
        <dbReference type="ARBA" id="ARBA00022824"/>
    </source>
</evidence>
<feature type="repeat" description="WD" evidence="20">
    <location>
        <begin position="829"/>
        <end position="868"/>
    </location>
</feature>